<reference evidence="3" key="1">
    <citation type="journal article" date="2011" name="Proc. Natl. Acad. Sci. U.S.A.">
        <title>Genomic insights into the physiology and ecology of the marine filamentous cyanobacterium Lyngbya majuscula.</title>
        <authorList>
            <person name="Jones A.C."/>
            <person name="Monroe E.A."/>
            <person name="Podell S."/>
            <person name="Hess W.R."/>
            <person name="Klages S."/>
            <person name="Esquenazi E."/>
            <person name="Niessen S."/>
            <person name="Hoover H."/>
            <person name="Rothmann M."/>
            <person name="Lasken R.S."/>
            <person name="Yates J.R.III."/>
            <person name="Reinhardt R."/>
            <person name="Kube M."/>
            <person name="Burkart M.D."/>
            <person name="Allen E.E."/>
            <person name="Dorrestein P.C."/>
            <person name="Gerwick W.H."/>
            <person name="Gerwick L."/>
        </authorList>
    </citation>
    <scope>NUCLEOTIDE SEQUENCE [LARGE SCALE GENOMIC DNA]</scope>
    <source>
        <strain evidence="3">3L</strain>
    </source>
</reference>
<name>F4XPP2_9CYAN</name>
<dbReference type="Proteomes" id="UP000003959">
    <property type="component" value="Unassembled WGS sequence"/>
</dbReference>
<protein>
    <submittedName>
        <fullName evidence="2">Uncharacterized protein</fullName>
    </submittedName>
</protein>
<feature type="transmembrane region" description="Helical" evidence="1">
    <location>
        <begin position="25"/>
        <end position="45"/>
    </location>
</feature>
<dbReference type="HOGENOM" id="CLU_2650500_0_0_3"/>
<evidence type="ECO:0000256" key="1">
    <source>
        <dbReference type="SAM" id="Phobius"/>
    </source>
</evidence>
<dbReference type="EMBL" id="GL890848">
    <property type="protein sequence ID" value="EGJ33496.1"/>
    <property type="molecule type" value="Genomic_DNA"/>
</dbReference>
<keyword evidence="1" id="KW-0472">Membrane</keyword>
<dbReference type="AlphaFoldDB" id="F4XPP2"/>
<keyword evidence="1" id="KW-1133">Transmembrane helix</keyword>
<evidence type="ECO:0000313" key="3">
    <source>
        <dbReference type="Proteomes" id="UP000003959"/>
    </source>
</evidence>
<evidence type="ECO:0000313" key="2">
    <source>
        <dbReference type="EMBL" id="EGJ33496.1"/>
    </source>
</evidence>
<proteinExistence type="predicted"/>
<gene>
    <name evidence="2" type="ORF">LYNGBM3L_34610</name>
</gene>
<sequence>MTLISNLFQDFKGLMNEKSDKSNSVISWSILTIYILGCLEVLLPYTMTIIWDLFQDFKGVINEKSDKSNSVMSWLI</sequence>
<keyword evidence="1" id="KW-0812">Transmembrane</keyword>
<organism evidence="2 3">
    <name type="scientific">Moorena producens 3L</name>
    <dbReference type="NCBI Taxonomy" id="489825"/>
    <lineage>
        <taxon>Bacteria</taxon>
        <taxon>Bacillati</taxon>
        <taxon>Cyanobacteriota</taxon>
        <taxon>Cyanophyceae</taxon>
        <taxon>Coleofasciculales</taxon>
        <taxon>Coleofasciculaceae</taxon>
        <taxon>Moorena</taxon>
    </lineage>
</organism>
<accession>F4XPP2</accession>
<keyword evidence="3" id="KW-1185">Reference proteome</keyword>